<evidence type="ECO:0000256" key="1">
    <source>
        <dbReference type="ARBA" id="ARBA00022468"/>
    </source>
</evidence>
<dbReference type="PROSITE" id="PS50086">
    <property type="entry name" value="TBC_RABGAP"/>
    <property type="match status" value="1"/>
</dbReference>
<feature type="domain" description="Rab-GAP TBC" evidence="3">
    <location>
        <begin position="108"/>
        <end position="291"/>
    </location>
</feature>
<dbReference type="Proteomes" id="UP001163846">
    <property type="component" value="Unassembled WGS sequence"/>
</dbReference>
<dbReference type="Gene3D" id="1.10.8.1310">
    <property type="match status" value="1"/>
</dbReference>
<evidence type="ECO:0000259" key="3">
    <source>
        <dbReference type="PROSITE" id="PS50086"/>
    </source>
</evidence>
<dbReference type="GO" id="GO:0005789">
    <property type="term" value="C:endoplasmic reticulum membrane"/>
    <property type="evidence" value="ECO:0007669"/>
    <property type="project" value="TreeGrafter"/>
</dbReference>
<feature type="compositionally biased region" description="Acidic residues" evidence="2">
    <location>
        <begin position="385"/>
        <end position="411"/>
    </location>
</feature>
<evidence type="ECO:0000256" key="2">
    <source>
        <dbReference type="SAM" id="MobiDB-lite"/>
    </source>
</evidence>
<feature type="region of interest" description="Disordered" evidence="2">
    <location>
        <begin position="382"/>
        <end position="412"/>
    </location>
</feature>
<dbReference type="InterPro" id="IPR045913">
    <property type="entry name" value="TBC20/Gyp8-like"/>
</dbReference>
<dbReference type="GO" id="GO:0005096">
    <property type="term" value="F:GTPase activator activity"/>
    <property type="evidence" value="ECO:0007669"/>
    <property type="project" value="UniProtKB-KW"/>
</dbReference>
<reference evidence="4" key="1">
    <citation type="submission" date="2022-08" db="EMBL/GenBank/DDBJ databases">
        <authorList>
            <consortium name="DOE Joint Genome Institute"/>
            <person name="Min B."/>
            <person name="Riley R."/>
            <person name="Sierra-Patev S."/>
            <person name="Naranjo-Ortiz M."/>
            <person name="Looney B."/>
            <person name="Konkel Z."/>
            <person name="Slot J.C."/>
            <person name="Sakamoto Y."/>
            <person name="Steenwyk J.L."/>
            <person name="Rokas A."/>
            <person name="Carro J."/>
            <person name="Camarero S."/>
            <person name="Ferreira P."/>
            <person name="Molpeceres G."/>
            <person name="Ruiz-Duenas F.J."/>
            <person name="Serrano A."/>
            <person name="Henrissat B."/>
            <person name="Drula E."/>
            <person name="Hughes K.W."/>
            <person name="Mata J.L."/>
            <person name="Ishikawa N.K."/>
            <person name="Vargas-Isla R."/>
            <person name="Ushijima S."/>
            <person name="Smith C.A."/>
            <person name="Ahrendt S."/>
            <person name="Andreopoulos W."/>
            <person name="He G."/>
            <person name="Labutti K."/>
            <person name="Lipzen A."/>
            <person name="Ng V."/>
            <person name="Sandor L."/>
            <person name="Barry K."/>
            <person name="Martinez A.T."/>
            <person name="Xiao Y."/>
            <person name="Gibbons J.G."/>
            <person name="Terashima K."/>
            <person name="Hibbett D.S."/>
            <person name="Grigoriev I.V."/>
        </authorList>
    </citation>
    <scope>NUCLEOTIDE SEQUENCE</scope>
    <source>
        <strain evidence="4">TFB9207</strain>
    </source>
</reference>
<dbReference type="InterPro" id="IPR035969">
    <property type="entry name" value="Rab-GAP_TBC_sf"/>
</dbReference>
<feature type="compositionally biased region" description="Polar residues" evidence="2">
    <location>
        <begin position="468"/>
        <end position="480"/>
    </location>
</feature>
<dbReference type="AlphaFoldDB" id="A0AA38P6F6"/>
<feature type="compositionally biased region" description="Low complexity" evidence="2">
    <location>
        <begin position="481"/>
        <end position="499"/>
    </location>
</feature>
<feature type="region of interest" description="Disordered" evidence="2">
    <location>
        <begin position="449"/>
        <end position="499"/>
    </location>
</feature>
<organism evidence="4 5">
    <name type="scientific">Lentinula raphanica</name>
    <dbReference type="NCBI Taxonomy" id="153919"/>
    <lineage>
        <taxon>Eukaryota</taxon>
        <taxon>Fungi</taxon>
        <taxon>Dikarya</taxon>
        <taxon>Basidiomycota</taxon>
        <taxon>Agaricomycotina</taxon>
        <taxon>Agaricomycetes</taxon>
        <taxon>Agaricomycetidae</taxon>
        <taxon>Agaricales</taxon>
        <taxon>Marasmiineae</taxon>
        <taxon>Omphalotaceae</taxon>
        <taxon>Lentinula</taxon>
    </lineage>
</organism>
<gene>
    <name evidence="4" type="ORF">F5878DRAFT_643172</name>
</gene>
<evidence type="ECO:0000313" key="4">
    <source>
        <dbReference type="EMBL" id="KAJ3836946.1"/>
    </source>
</evidence>
<dbReference type="SMART" id="SM00164">
    <property type="entry name" value="TBC"/>
    <property type="match status" value="1"/>
</dbReference>
<dbReference type="PANTHER" id="PTHR20913:SF7">
    <property type="entry name" value="RE60063P"/>
    <property type="match status" value="1"/>
</dbReference>
<comment type="caution">
    <text evidence="4">The sequence shown here is derived from an EMBL/GenBank/DDBJ whole genome shotgun (WGS) entry which is preliminary data.</text>
</comment>
<feature type="compositionally biased region" description="Acidic residues" evidence="2">
    <location>
        <begin position="616"/>
        <end position="630"/>
    </location>
</feature>
<dbReference type="SUPFAM" id="SSF47923">
    <property type="entry name" value="Ypt/Rab-GAP domain of gyp1p"/>
    <property type="match status" value="2"/>
</dbReference>
<dbReference type="Pfam" id="PF00566">
    <property type="entry name" value="RabGAP-TBC"/>
    <property type="match status" value="1"/>
</dbReference>
<dbReference type="Gene3D" id="1.10.472.80">
    <property type="entry name" value="Ypt/Rab-GAP domain of gyp1p, domain 3"/>
    <property type="match status" value="1"/>
</dbReference>
<feature type="region of interest" description="Disordered" evidence="2">
    <location>
        <begin position="609"/>
        <end position="640"/>
    </location>
</feature>
<keyword evidence="5" id="KW-1185">Reference proteome</keyword>
<accession>A0AA38P6F6</accession>
<feature type="compositionally biased region" description="Low complexity" evidence="2">
    <location>
        <begin position="543"/>
        <end position="566"/>
    </location>
</feature>
<evidence type="ECO:0000313" key="5">
    <source>
        <dbReference type="Proteomes" id="UP001163846"/>
    </source>
</evidence>
<dbReference type="EMBL" id="MU806283">
    <property type="protein sequence ID" value="KAJ3836946.1"/>
    <property type="molecule type" value="Genomic_DNA"/>
</dbReference>
<protein>
    <submittedName>
        <fullName evidence="4">Rab-GTPase-TBC domain-containing protein</fullName>
    </submittedName>
</protein>
<keyword evidence="1" id="KW-0343">GTPase activation</keyword>
<name>A0AA38P6F6_9AGAR</name>
<dbReference type="GO" id="GO:0006888">
    <property type="term" value="P:endoplasmic reticulum to Golgi vesicle-mediated transport"/>
    <property type="evidence" value="ECO:0007669"/>
    <property type="project" value="TreeGrafter"/>
</dbReference>
<proteinExistence type="predicted"/>
<dbReference type="PANTHER" id="PTHR20913">
    <property type="entry name" value="TBC1 DOMAIN FAMILY MEMBER 20/GTPASE"/>
    <property type="match status" value="1"/>
</dbReference>
<dbReference type="InterPro" id="IPR000195">
    <property type="entry name" value="Rab-GAP-TBC_dom"/>
</dbReference>
<feature type="region of interest" description="Disordered" evidence="2">
    <location>
        <begin position="538"/>
        <end position="566"/>
    </location>
</feature>
<sequence length="677" mass="74729">MTFGPLMRERRCQSSKGRDFDVLHDCQKQSLGGRCDGVGSKVKPKDEIVNPVKQERLLRRIIGSPLIAGFKQFIPTHQPSFHHFRVQRWMVYDKTFWQEARQKSLQPGGFGEDRIYYWPKLLNVDLNDGSSTEIDIDTLPAHPDEQQIRLDTDRSFVMYPDGDVQGHQQSLNELLVSIFRRHPSLSYFQGYHDIITVLFLTLPPSLRFPCAEKVSLHWTRDAMGDGLEPVLGLLRFLAKLIAAVDVELAKLLKRVAPLPYFALSNLLTMFAHNVPTLPLIQHVFDYLLARPPIALVYLTAAVILSRKDELLAFDQDEDGDLGMLHSLLGVLPQMTDEPTPSEVVADCKEGSPPVAVEFSRESMQDLSAPDTSADMEVQLSNVSADETDTDTIVESESIQDTETVLDSDVESEPAKLVDLVSSPNPSLGLSLPDPSPLQTSVSESLLNDTNTALSRTPTSRSPSPIPLASQSSLHSSIHDLSNSISPAQNLSSSPSSFQTQSHIDDLESFRRVKKAAIPLSTLLRDADKLLEAYPPYQNHSDVASSSSSSSSAAALSSPPSAATSTTPPLASVLADILGPSSVVFTWSEDPAQLPPDDEAESMVKDPSKIVFPWDPSLDEDGDNSEEDEQNDKETTGDSYNRRRRFMDRSLLLRRPELMLSAGAAGVIVVNECRWTNC</sequence>